<dbReference type="InterPro" id="IPR017972">
    <property type="entry name" value="Cyt_P450_CS"/>
</dbReference>
<reference evidence="3 4" key="1">
    <citation type="submission" date="2021-03" db="EMBL/GenBank/DDBJ databases">
        <title>Sequencing the genomes of 1000 actinobacteria strains.</title>
        <authorList>
            <person name="Klenk H.-P."/>
        </authorList>
    </citation>
    <scope>NUCLEOTIDE SEQUENCE [LARGE SCALE GENOMIC DNA]</scope>
    <source>
        <strain evidence="3 4">DSM 46670</strain>
    </source>
</reference>
<accession>A0ABS4TPZ5</accession>
<evidence type="ECO:0000313" key="3">
    <source>
        <dbReference type="EMBL" id="MBP2326476.1"/>
    </source>
</evidence>
<dbReference type="EMBL" id="JAGINW010000001">
    <property type="protein sequence ID" value="MBP2326476.1"/>
    <property type="molecule type" value="Genomic_DNA"/>
</dbReference>
<dbReference type="InterPro" id="IPR001128">
    <property type="entry name" value="Cyt_P450"/>
</dbReference>
<dbReference type="PANTHER" id="PTHR46696">
    <property type="entry name" value="P450, PUTATIVE (EUROFUNG)-RELATED"/>
    <property type="match status" value="1"/>
</dbReference>
<keyword evidence="2" id="KW-0560">Oxidoreductase</keyword>
<dbReference type="Proteomes" id="UP001519332">
    <property type="component" value="Unassembled WGS sequence"/>
</dbReference>
<keyword evidence="4" id="KW-1185">Reference proteome</keyword>
<dbReference type="Gene3D" id="1.10.630.10">
    <property type="entry name" value="Cytochrome P450"/>
    <property type="match status" value="1"/>
</dbReference>
<dbReference type="RefSeq" id="WP_209643537.1">
    <property type="nucleotide sequence ID" value="NZ_JAGINW010000001.1"/>
</dbReference>
<sequence>MQAEPEEPLERIPADFMRDPYELLRKYRDKGPVHEVIFAHGAKAWLVTRYDEIRALVNDPRVSKDGRRMNELFARHSGVPFEEDETASVGFDDELSANLINTDPPRHTRLRSLVSKAFTRQRMEKLRPRVEEVVDGLLDAFTGRSEVDLMSEFAVRLPITILSDLFGMPEDELNDFRLWSLKLVGAGHDPAEVTDASNKVNDYADELIDSKRANPGDDLVSALVQVTDGDDRLTRAELRAMIFVLVVAGHITTIYSIGNATANLLTHPGELAKLRADLSLMPVAVDELLRYDGSAAVATFMFTKAEIPVGDTVIPADQILALSWHSANRDDRRFPDGDRLDLNRRPVGSMAFGHGIHYCIGTPLAKLQIEIALTKLITRYPNLRLAVEPDQLPWISSSLLRGLEALPVLVS</sequence>
<comment type="caution">
    <text evidence="3">The sequence shown here is derived from an EMBL/GenBank/DDBJ whole genome shotgun (WGS) entry which is preliminary data.</text>
</comment>
<dbReference type="SUPFAM" id="SSF48264">
    <property type="entry name" value="Cytochrome P450"/>
    <property type="match status" value="1"/>
</dbReference>
<dbReference type="Pfam" id="PF00067">
    <property type="entry name" value="p450"/>
    <property type="match status" value="1"/>
</dbReference>
<keyword evidence="2" id="KW-0349">Heme</keyword>
<keyword evidence="2" id="KW-0503">Monooxygenase</keyword>
<evidence type="ECO:0000256" key="1">
    <source>
        <dbReference type="ARBA" id="ARBA00010617"/>
    </source>
</evidence>
<dbReference type="CDD" id="cd11029">
    <property type="entry name" value="CYP107-like"/>
    <property type="match status" value="1"/>
</dbReference>
<proteinExistence type="inferred from homology"/>
<protein>
    <submittedName>
        <fullName evidence="3">Cytochrome P450</fullName>
    </submittedName>
</protein>
<evidence type="ECO:0000313" key="4">
    <source>
        <dbReference type="Proteomes" id="UP001519332"/>
    </source>
</evidence>
<dbReference type="PRINTS" id="PR00359">
    <property type="entry name" value="BP450"/>
</dbReference>
<dbReference type="PROSITE" id="PS00086">
    <property type="entry name" value="CYTOCHROME_P450"/>
    <property type="match status" value="1"/>
</dbReference>
<dbReference type="PANTHER" id="PTHR46696:SF1">
    <property type="entry name" value="CYTOCHROME P450 YJIB-RELATED"/>
    <property type="match status" value="1"/>
</dbReference>
<dbReference type="InterPro" id="IPR036396">
    <property type="entry name" value="Cyt_P450_sf"/>
</dbReference>
<keyword evidence="2" id="KW-0408">Iron</keyword>
<name>A0ABS4TPZ5_9PSEU</name>
<keyword evidence="2" id="KW-0479">Metal-binding</keyword>
<organism evidence="3 4">
    <name type="scientific">Kibdelosporangium banguiense</name>
    <dbReference type="NCBI Taxonomy" id="1365924"/>
    <lineage>
        <taxon>Bacteria</taxon>
        <taxon>Bacillati</taxon>
        <taxon>Actinomycetota</taxon>
        <taxon>Actinomycetes</taxon>
        <taxon>Pseudonocardiales</taxon>
        <taxon>Pseudonocardiaceae</taxon>
        <taxon>Kibdelosporangium</taxon>
    </lineage>
</organism>
<dbReference type="InterPro" id="IPR002397">
    <property type="entry name" value="Cyt_P450_B"/>
</dbReference>
<comment type="similarity">
    <text evidence="1 2">Belongs to the cytochrome P450 family.</text>
</comment>
<evidence type="ECO:0000256" key="2">
    <source>
        <dbReference type="RuleBase" id="RU000461"/>
    </source>
</evidence>
<gene>
    <name evidence="3" type="ORF">JOF56_006861</name>
</gene>